<accession>A0ABX0SHY7</accession>
<dbReference type="RefSeq" id="WP_167165216.1">
    <property type="nucleotide sequence ID" value="NZ_BAAAOO010000002.1"/>
</dbReference>
<organism evidence="2 3">
    <name type="scientific">Brooklawnia cerclae</name>
    <dbReference type="NCBI Taxonomy" id="349934"/>
    <lineage>
        <taxon>Bacteria</taxon>
        <taxon>Bacillati</taxon>
        <taxon>Actinomycetota</taxon>
        <taxon>Actinomycetes</taxon>
        <taxon>Propionibacteriales</taxon>
        <taxon>Propionibacteriaceae</taxon>
        <taxon>Brooklawnia</taxon>
    </lineage>
</organism>
<feature type="region of interest" description="Disordered" evidence="1">
    <location>
        <begin position="138"/>
        <end position="170"/>
    </location>
</feature>
<proteinExistence type="predicted"/>
<sequence length="170" mass="18213">MSATPTERTELGSAALNGDWWLDVNTGTSIAPAWTPVNGIYDFKGTAETSTTDVSDFSSDGWAAEQATGRSWSIDAKVYRKPQRSAAAYDPGQEYLRLHDGQVVEVRYYEMGGDGTLTTPLPRVEAYQGFVSVAWADDGGKHSDPRSVSVSLKGQGKRTAITHPAPNAGA</sequence>
<evidence type="ECO:0000256" key="1">
    <source>
        <dbReference type="SAM" id="MobiDB-lite"/>
    </source>
</evidence>
<dbReference type="NCBIfam" id="NF047353">
    <property type="entry name" value="tube_lmo2291"/>
    <property type="match status" value="1"/>
</dbReference>
<dbReference type="EMBL" id="JAAMOZ010000001">
    <property type="protein sequence ID" value="NIH56246.1"/>
    <property type="molecule type" value="Genomic_DNA"/>
</dbReference>
<comment type="caution">
    <text evidence="2">The sequence shown here is derived from an EMBL/GenBank/DDBJ whole genome shotgun (WGS) entry which is preliminary data.</text>
</comment>
<evidence type="ECO:0000313" key="2">
    <source>
        <dbReference type="EMBL" id="NIH56246.1"/>
    </source>
</evidence>
<reference evidence="2 3" key="1">
    <citation type="submission" date="2020-02" db="EMBL/GenBank/DDBJ databases">
        <title>Sequencing the genomes of 1000 actinobacteria strains.</title>
        <authorList>
            <person name="Klenk H.-P."/>
        </authorList>
    </citation>
    <scope>NUCLEOTIDE SEQUENCE [LARGE SCALE GENOMIC DNA]</scope>
    <source>
        <strain evidence="2 3">DSM 19609</strain>
    </source>
</reference>
<name>A0ABX0SHY7_9ACTN</name>
<evidence type="ECO:0000313" key="3">
    <source>
        <dbReference type="Proteomes" id="UP000749311"/>
    </source>
</evidence>
<gene>
    <name evidence="2" type="ORF">FB473_000891</name>
</gene>
<dbReference type="Proteomes" id="UP000749311">
    <property type="component" value="Unassembled WGS sequence"/>
</dbReference>
<keyword evidence="3" id="KW-1185">Reference proteome</keyword>
<protein>
    <submittedName>
        <fullName evidence="2">Uncharacterized protein</fullName>
    </submittedName>
</protein>